<feature type="signal peptide" evidence="2">
    <location>
        <begin position="1"/>
        <end position="21"/>
    </location>
</feature>
<protein>
    <recommendedName>
        <fullName evidence="5">Lipoprotein</fullName>
    </recommendedName>
</protein>
<evidence type="ECO:0008006" key="5">
    <source>
        <dbReference type="Google" id="ProtNLM"/>
    </source>
</evidence>
<evidence type="ECO:0000256" key="1">
    <source>
        <dbReference type="SAM" id="MobiDB-lite"/>
    </source>
</evidence>
<evidence type="ECO:0000313" key="4">
    <source>
        <dbReference type="Proteomes" id="UP000823634"/>
    </source>
</evidence>
<gene>
    <name evidence="3" type="ORF">IAC61_02150</name>
</gene>
<dbReference type="PROSITE" id="PS51257">
    <property type="entry name" value="PROKAR_LIPOPROTEIN"/>
    <property type="match status" value="1"/>
</dbReference>
<dbReference type="Proteomes" id="UP000823634">
    <property type="component" value="Unassembled WGS sequence"/>
</dbReference>
<comment type="caution">
    <text evidence="3">The sequence shown here is derived from an EMBL/GenBank/DDBJ whole genome shotgun (WGS) entry which is preliminary data.</text>
</comment>
<reference evidence="3" key="1">
    <citation type="submission" date="2020-10" db="EMBL/GenBank/DDBJ databases">
        <authorList>
            <person name="Gilroy R."/>
        </authorList>
    </citation>
    <scope>NUCLEOTIDE SEQUENCE</scope>
    <source>
        <strain evidence="3">17113</strain>
    </source>
</reference>
<name>A0A9D9DGM8_9FIRM</name>
<organism evidence="3 4">
    <name type="scientific">Candidatus Alloenteromonas pullistercoris</name>
    <dbReference type="NCBI Taxonomy" id="2840785"/>
    <lineage>
        <taxon>Bacteria</taxon>
        <taxon>Bacillati</taxon>
        <taxon>Bacillota</taxon>
        <taxon>Bacillota incertae sedis</taxon>
        <taxon>Candidatus Alloenteromonas</taxon>
    </lineage>
</organism>
<feature type="chain" id="PRO_5038637255" description="Lipoprotein" evidence="2">
    <location>
        <begin position="22"/>
        <end position="46"/>
    </location>
</feature>
<proteinExistence type="predicted"/>
<evidence type="ECO:0000313" key="3">
    <source>
        <dbReference type="EMBL" id="MBO8426106.1"/>
    </source>
</evidence>
<evidence type="ECO:0000256" key="2">
    <source>
        <dbReference type="SAM" id="SignalP"/>
    </source>
</evidence>
<dbReference type="AlphaFoldDB" id="A0A9D9DGM8"/>
<feature type="region of interest" description="Disordered" evidence="1">
    <location>
        <begin position="20"/>
        <end position="46"/>
    </location>
</feature>
<keyword evidence="2" id="KW-0732">Signal</keyword>
<sequence length="46" mass="4669">MKKLYLLIGLALLLLSSCSSSSGNHGCGGGGVCPIGRLSDSAYVNR</sequence>
<dbReference type="EMBL" id="JADINA010000016">
    <property type="protein sequence ID" value="MBO8426106.1"/>
    <property type="molecule type" value="Genomic_DNA"/>
</dbReference>
<accession>A0A9D9DGM8</accession>
<reference evidence="3" key="2">
    <citation type="journal article" date="2021" name="PeerJ">
        <title>Extensive microbial diversity within the chicken gut microbiome revealed by metagenomics and culture.</title>
        <authorList>
            <person name="Gilroy R."/>
            <person name="Ravi A."/>
            <person name="Getino M."/>
            <person name="Pursley I."/>
            <person name="Horton D.L."/>
            <person name="Alikhan N.F."/>
            <person name="Baker D."/>
            <person name="Gharbi K."/>
            <person name="Hall N."/>
            <person name="Watson M."/>
            <person name="Adriaenssens E.M."/>
            <person name="Foster-Nyarko E."/>
            <person name="Jarju S."/>
            <person name="Secka A."/>
            <person name="Antonio M."/>
            <person name="Oren A."/>
            <person name="Chaudhuri R.R."/>
            <person name="La Ragione R."/>
            <person name="Hildebrand F."/>
            <person name="Pallen M.J."/>
        </authorList>
    </citation>
    <scope>NUCLEOTIDE SEQUENCE</scope>
    <source>
        <strain evidence="3">17113</strain>
    </source>
</reference>